<comment type="similarity">
    <text evidence="1 4">Belongs to the short-chain dehydrogenases/reductases (SDR) family.</text>
</comment>
<sequence length="231" mass="25069">MPTDTDLGFFATDVSFADKSAIVTGSSRGIGRAIAIELARQGADVLINYNQNRDAAESVQQEVTALGRKAVIIQADISDFDAHERLLDTAHNAFGKVDILINNAGITRIADILEETPEQFDLIVNTNLKATHFLTQRVANYMVANEIRGCIIYTLSISDTVASDNRTAYCISKAGLEMSMRAYAGRLAAHGIKVNGIAAGVIDTDLSRVRIPDYEEAAEKGLHLYGPLWNP</sequence>
<evidence type="ECO:0000256" key="3">
    <source>
        <dbReference type="ARBA" id="ARBA00048508"/>
    </source>
</evidence>
<dbReference type="PANTHER" id="PTHR42879">
    <property type="entry name" value="3-OXOACYL-(ACYL-CARRIER-PROTEIN) REDUCTASE"/>
    <property type="match status" value="1"/>
</dbReference>
<dbReference type="SUPFAM" id="SSF51735">
    <property type="entry name" value="NAD(P)-binding Rossmann-fold domains"/>
    <property type="match status" value="1"/>
</dbReference>
<accession>A0AA35TEG8</accession>
<dbReference type="InterPro" id="IPR002347">
    <property type="entry name" value="SDR_fam"/>
</dbReference>
<dbReference type="GO" id="GO:0004316">
    <property type="term" value="F:3-oxoacyl-[acyl-carrier-protein] reductase (NADPH) activity"/>
    <property type="evidence" value="ECO:0007669"/>
    <property type="project" value="UniProtKB-EC"/>
</dbReference>
<dbReference type="Gene3D" id="3.40.50.720">
    <property type="entry name" value="NAD(P)-binding Rossmann-like Domain"/>
    <property type="match status" value="1"/>
</dbReference>
<dbReference type="PRINTS" id="PR00080">
    <property type="entry name" value="SDRFAMILY"/>
</dbReference>
<dbReference type="InterPro" id="IPR036291">
    <property type="entry name" value="NAD(P)-bd_dom_sf"/>
</dbReference>
<dbReference type="PANTHER" id="PTHR42879:SF2">
    <property type="entry name" value="3-OXOACYL-[ACYL-CARRIER-PROTEIN] REDUCTASE FABG"/>
    <property type="match status" value="1"/>
</dbReference>
<protein>
    <recommendedName>
        <fullName evidence="2">3-oxoacyl-[acyl-carrier-protein] reductase</fullName>
        <ecNumber evidence="2">1.1.1.100</ecNumber>
    </recommendedName>
</protein>
<evidence type="ECO:0000256" key="4">
    <source>
        <dbReference type="RuleBase" id="RU000363"/>
    </source>
</evidence>
<evidence type="ECO:0000256" key="1">
    <source>
        <dbReference type="ARBA" id="ARBA00006484"/>
    </source>
</evidence>
<reference evidence="5" key="1">
    <citation type="submission" date="2023-03" db="EMBL/GenBank/DDBJ databases">
        <authorList>
            <person name="Steffen K."/>
            <person name="Cardenas P."/>
        </authorList>
    </citation>
    <scope>NUCLEOTIDE SEQUENCE</scope>
</reference>
<dbReference type="InterPro" id="IPR050259">
    <property type="entry name" value="SDR"/>
</dbReference>
<evidence type="ECO:0000313" key="6">
    <source>
        <dbReference type="Proteomes" id="UP001174909"/>
    </source>
</evidence>
<dbReference type="EC" id="1.1.1.100" evidence="2"/>
<proteinExistence type="inferred from homology"/>
<evidence type="ECO:0000256" key="2">
    <source>
        <dbReference type="ARBA" id="ARBA00012948"/>
    </source>
</evidence>
<dbReference type="AlphaFoldDB" id="A0AA35TEG8"/>
<gene>
    <name evidence="5" type="ORF">GBAR_LOCUS25419</name>
</gene>
<dbReference type="Proteomes" id="UP001174909">
    <property type="component" value="Unassembled WGS sequence"/>
</dbReference>
<keyword evidence="6" id="KW-1185">Reference proteome</keyword>
<comment type="catalytic activity">
    <reaction evidence="3">
        <text>a (3R)-hydroxyacyl-[ACP] + NADP(+) = a 3-oxoacyl-[ACP] + NADPH + H(+)</text>
        <dbReference type="Rhea" id="RHEA:17397"/>
        <dbReference type="Rhea" id="RHEA-COMP:9916"/>
        <dbReference type="Rhea" id="RHEA-COMP:9945"/>
        <dbReference type="ChEBI" id="CHEBI:15378"/>
        <dbReference type="ChEBI" id="CHEBI:57783"/>
        <dbReference type="ChEBI" id="CHEBI:58349"/>
        <dbReference type="ChEBI" id="CHEBI:78776"/>
        <dbReference type="ChEBI" id="CHEBI:78827"/>
        <dbReference type="EC" id="1.1.1.100"/>
    </reaction>
</comment>
<dbReference type="Pfam" id="PF00106">
    <property type="entry name" value="adh_short"/>
    <property type="match status" value="1"/>
</dbReference>
<organism evidence="5 6">
    <name type="scientific">Geodia barretti</name>
    <name type="common">Barrett's horny sponge</name>
    <dbReference type="NCBI Taxonomy" id="519541"/>
    <lineage>
        <taxon>Eukaryota</taxon>
        <taxon>Metazoa</taxon>
        <taxon>Porifera</taxon>
        <taxon>Demospongiae</taxon>
        <taxon>Heteroscleromorpha</taxon>
        <taxon>Tetractinellida</taxon>
        <taxon>Astrophorina</taxon>
        <taxon>Geodiidae</taxon>
        <taxon>Geodia</taxon>
    </lineage>
</organism>
<dbReference type="EMBL" id="CASHTH010003516">
    <property type="protein sequence ID" value="CAI8045976.1"/>
    <property type="molecule type" value="Genomic_DNA"/>
</dbReference>
<name>A0AA35TEG8_GEOBA</name>
<evidence type="ECO:0000313" key="5">
    <source>
        <dbReference type="EMBL" id="CAI8045976.1"/>
    </source>
</evidence>
<dbReference type="PRINTS" id="PR00081">
    <property type="entry name" value="GDHRDH"/>
</dbReference>
<comment type="caution">
    <text evidence="5">The sequence shown here is derived from an EMBL/GenBank/DDBJ whole genome shotgun (WGS) entry which is preliminary data.</text>
</comment>
<dbReference type="FunFam" id="3.40.50.720:FF:000084">
    <property type="entry name" value="Short-chain dehydrogenase reductase"/>
    <property type="match status" value="1"/>
</dbReference>